<dbReference type="InterPro" id="IPR043128">
    <property type="entry name" value="Rev_trsase/Diguanyl_cyclase"/>
</dbReference>
<dbReference type="AlphaFoldDB" id="A0A2K2FP52"/>
<dbReference type="OrthoDB" id="9805474at2"/>
<dbReference type="PROSITE" id="PS50887">
    <property type="entry name" value="GGDEF"/>
    <property type="match status" value="1"/>
</dbReference>
<dbReference type="CDD" id="cd01949">
    <property type="entry name" value="GGDEF"/>
    <property type="match status" value="1"/>
</dbReference>
<dbReference type="GO" id="GO:0052621">
    <property type="term" value="F:diguanylate cyclase activity"/>
    <property type="evidence" value="ECO:0007669"/>
    <property type="project" value="TreeGrafter"/>
</dbReference>
<dbReference type="RefSeq" id="WP_103080750.1">
    <property type="nucleotide sequence ID" value="NZ_CP021850.1"/>
</dbReference>
<dbReference type="PANTHER" id="PTHR45138:SF9">
    <property type="entry name" value="DIGUANYLATE CYCLASE DGCM-RELATED"/>
    <property type="match status" value="1"/>
</dbReference>
<feature type="domain" description="GGDEF" evidence="1">
    <location>
        <begin position="162"/>
        <end position="293"/>
    </location>
</feature>
<dbReference type="SUPFAM" id="SSF55073">
    <property type="entry name" value="Nucleotide cyclase"/>
    <property type="match status" value="1"/>
</dbReference>
<gene>
    <name evidence="2" type="ORF">CDQ84_05610</name>
</gene>
<name>A0A2K2FP52_9CLOT</name>
<keyword evidence="3" id="KW-1185">Reference proteome</keyword>
<proteinExistence type="predicted"/>
<dbReference type="InterPro" id="IPR029787">
    <property type="entry name" value="Nucleotide_cyclase"/>
</dbReference>
<sequence length="293" mass="34161">MTEYDIFKQVTEPYEKVFDIIRVVDPIARKSITLEEDKLIYRNIDCYAFWETSEMCKECIAEKALKENKTFVKIQYDMEKMHIFFATPVKIQGKAMVIELLKDVTGNLLFETVDRENEHEIRNITNDINSILLKDSFTNLYNRRYMNKMLPVEIARSNESNQYLTIVMVDIDDFKSINDTYGHYVGDLVIKKFSDVMIESIRNETDWIARYGGDEFLICLHNVNDKQAGKIVERIRKEVENMTVKADDILIKVTASFGLVTVKDTTLESDDLIKLADSKLYEAKKQGRNKVVQ</sequence>
<reference evidence="2 3" key="1">
    <citation type="submission" date="2017-06" db="EMBL/GenBank/DDBJ databases">
        <title>Investigating the central metabolism of Clostridium thermosuccinogenes.</title>
        <authorList>
            <person name="Koendjbiharie J.G."/>
            <person name="van Kranenburg R."/>
        </authorList>
    </citation>
    <scope>NUCLEOTIDE SEQUENCE [LARGE SCALE GENOMIC DNA]</scope>
    <source>
        <strain evidence="2 3">DSM 5806</strain>
    </source>
</reference>
<protein>
    <recommendedName>
        <fullName evidence="1">GGDEF domain-containing protein</fullName>
    </recommendedName>
</protein>
<accession>A0A2K2FP52</accession>
<organism evidence="2 3">
    <name type="scientific">Clostridium thermosuccinogenes</name>
    <dbReference type="NCBI Taxonomy" id="84032"/>
    <lineage>
        <taxon>Bacteria</taxon>
        <taxon>Bacillati</taxon>
        <taxon>Bacillota</taxon>
        <taxon>Clostridia</taxon>
        <taxon>Eubacteriales</taxon>
        <taxon>Clostridiaceae</taxon>
        <taxon>Clostridium</taxon>
    </lineage>
</organism>
<dbReference type="InterPro" id="IPR050469">
    <property type="entry name" value="Diguanylate_Cyclase"/>
</dbReference>
<dbReference type="PANTHER" id="PTHR45138">
    <property type="entry name" value="REGULATORY COMPONENTS OF SENSORY TRANSDUCTION SYSTEM"/>
    <property type="match status" value="1"/>
</dbReference>
<dbReference type="Gene3D" id="3.30.70.270">
    <property type="match status" value="1"/>
</dbReference>
<dbReference type="KEGG" id="cthd:CDO33_10005"/>
<dbReference type="SMART" id="SM00267">
    <property type="entry name" value="GGDEF"/>
    <property type="match status" value="1"/>
</dbReference>
<comment type="caution">
    <text evidence="2">The sequence shown here is derived from an EMBL/GenBank/DDBJ whole genome shotgun (WGS) entry which is preliminary data.</text>
</comment>
<dbReference type="EMBL" id="NIOJ01000009">
    <property type="protein sequence ID" value="PNU00559.1"/>
    <property type="molecule type" value="Genomic_DNA"/>
</dbReference>
<dbReference type="Pfam" id="PF00990">
    <property type="entry name" value="GGDEF"/>
    <property type="match status" value="1"/>
</dbReference>
<dbReference type="InterPro" id="IPR000160">
    <property type="entry name" value="GGDEF_dom"/>
</dbReference>
<dbReference type="FunFam" id="3.30.70.270:FF:000001">
    <property type="entry name" value="Diguanylate cyclase domain protein"/>
    <property type="match status" value="1"/>
</dbReference>
<evidence type="ECO:0000313" key="3">
    <source>
        <dbReference type="Proteomes" id="UP000236151"/>
    </source>
</evidence>
<dbReference type="NCBIfam" id="TIGR00254">
    <property type="entry name" value="GGDEF"/>
    <property type="match status" value="1"/>
</dbReference>
<evidence type="ECO:0000313" key="2">
    <source>
        <dbReference type="EMBL" id="PNU00559.1"/>
    </source>
</evidence>
<dbReference type="Proteomes" id="UP000236151">
    <property type="component" value="Unassembled WGS sequence"/>
</dbReference>
<evidence type="ECO:0000259" key="1">
    <source>
        <dbReference type="PROSITE" id="PS50887"/>
    </source>
</evidence>